<dbReference type="EMBL" id="JAVDQX010000003">
    <property type="protein sequence ID" value="MDR6460202.1"/>
    <property type="molecule type" value="Genomic_DNA"/>
</dbReference>
<keyword evidence="2" id="KW-1185">Reference proteome</keyword>
<gene>
    <name evidence="1" type="ORF">J2786_003325</name>
</gene>
<name>A0ACC6JAV0_9FLAO</name>
<accession>A0ACC6JAV0</accession>
<evidence type="ECO:0000313" key="2">
    <source>
        <dbReference type="Proteomes" id="UP001184833"/>
    </source>
</evidence>
<organism evidence="1 2">
    <name type="scientific">Chryseobacterium vietnamense</name>
    <dbReference type="NCBI Taxonomy" id="866785"/>
    <lineage>
        <taxon>Bacteria</taxon>
        <taxon>Pseudomonadati</taxon>
        <taxon>Bacteroidota</taxon>
        <taxon>Flavobacteriia</taxon>
        <taxon>Flavobacteriales</taxon>
        <taxon>Weeksellaceae</taxon>
        <taxon>Chryseobacterium group</taxon>
        <taxon>Chryseobacterium</taxon>
    </lineage>
</organism>
<reference evidence="1" key="1">
    <citation type="submission" date="2023-07" db="EMBL/GenBank/DDBJ databases">
        <title>Sorghum-associated microbial communities from plants grown in Nebraska, USA.</title>
        <authorList>
            <person name="Schachtman D."/>
        </authorList>
    </citation>
    <scope>NUCLEOTIDE SEQUENCE</scope>
    <source>
        <strain evidence="1">DS2329</strain>
    </source>
</reference>
<sequence length="171" mass="20346">MIKYIFAMFCMMGFLNSCGQKLYKIEKDKYGEPLLNDKAEYSFKEKPTEEDLKTIDTTAYYVQVFEGRYYNEEEMKNPRIIIFHNDGFFKNESLMYFGKFDEHRGKNSVYYGGKYRIKNNEIFIEEFLPASQGKTKWYTRRITNGKIDGNKIIFNDGLVSIFEKRKNLPAK</sequence>
<comment type="caution">
    <text evidence="1">The sequence shown here is derived from an EMBL/GenBank/DDBJ whole genome shotgun (WGS) entry which is preliminary data.</text>
</comment>
<proteinExistence type="predicted"/>
<protein>
    <submittedName>
        <fullName evidence="1">Uncharacterized protein</fullName>
    </submittedName>
</protein>
<evidence type="ECO:0000313" key="1">
    <source>
        <dbReference type="EMBL" id="MDR6460202.1"/>
    </source>
</evidence>
<dbReference type="Proteomes" id="UP001184833">
    <property type="component" value="Unassembled WGS sequence"/>
</dbReference>